<protein>
    <submittedName>
        <fullName evidence="1">Uncharacterized protein</fullName>
    </submittedName>
</protein>
<reference evidence="1" key="1">
    <citation type="journal article" date="2020" name="mSystems">
        <title>Genome- and Community-Level Interaction Insights into Carbon Utilization and Element Cycling Functions of Hydrothermarchaeota in Hydrothermal Sediment.</title>
        <authorList>
            <person name="Zhou Z."/>
            <person name="Liu Y."/>
            <person name="Xu W."/>
            <person name="Pan J."/>
            <person name="Luo Z.H."/>
            <person name="Li M."/>
        </authorList>
    </citation>
    <scope>NUCLEOTIDE SEQUENCE [LARGE SCALE GENOMIC DNA]</scope>
    <source>
        <strain evidence="1">SpSt-81</strain>
    </source>
</reference>
<dbReference type="EMBL" id="DTIN01000033">
    <property type="protein sequence ID" value="HFX13999.1"/>
    <property type="molecule type" value="Genomic_DNA"/>
</dbReference>
<gene>
    <name evidence="1" type="ORF">ENW00_07650</name>
</gene>
<evidence type="ECO:0000313" key="1">
    <source>
        <dbReference type="EMBL" id="HFX13999.1"/>
    </source>
</evidence>
<dbReference type="AlphaFoldDB" id="A0A7C3RKP5"/>
<proteinExistence type="predicted"/>
<name>A0A7C3RKP5_DICTH</name>
<organism evidence="1">
    <name type="scientific">Dictyoglomus thermophilum</name>
    <dbReference type="NCBI Taxonomy" id="14"/>
    <lineage>
        <taxon>Bacteria</taxon>
        <taxon>Pseudomonadati</taxon>
        <taxon>Dictyoglomota</taxon>
        <taxon>Dictyoglomia</taxon>
        <taxon>Dictyoglomales</taxon>
        <taxon>Dictyoglomaceae</taxon>
        <taxon>Dictyoglomus</taxon>
    </lineage>
</organism>
<sequence>MAFGNNVVKNTWPIGSVSQLGEYIVQLEKKYDNERVFGLYVIGKGDVQPLIEQIVGSKYKDKIRVILYTDLIDLVNLKIELTPVVGESKAIEKIQSLIFPIESVNIGNIIKLIREIAEAISEQSIEDENEEKKSEKPWTKDELLEFLRGCTHYQKVLIAALAQVERYPIQKKYLLVLMNEIAKEKAFLGIGKKLSGKEIAGARGGLKLKRKLLGKEDFIEGYWDKSEKDYVYRIKDEYKDIILEWVKIENLEI</sequence>
<comment type="caution">
    <text evidence="1">The sequence shown here is derived from an EMBL/GenBank/DDBJ whole genome shotgun (WGS) entry which is preliminary data.</text>
</comment>
<accession>A0A7C3RKP5</accession>